<reference evidence="3" key="1">
    <citation type="submission" date="2016-10" db="EMBL/GenBank/DDBJ databases">
        <authorList>
            <person name="Varghese N."/>
            <person name="Submissions S."/>
        </authorList>
    </citation>
    <scope>NUCLEOTIDE SEQUENCE [LARGE SCALE GENOMIC DNA]</scope>
    <source>
        <strain evidence="3">CGMCC 1.6199</strain>
    </source>
</reference>
<feature type="domain" description="Xylose isomerase-like TIM barrel" evidence="1">
    <location>
        <begin position="20"/>
        <end position="279"/>
    </location>
</feature>
<dbReference type="Proteomes" id="UP000182347">
    <property type="component" value="Unassembled WGS sequence"/>
</dbReference>
<dbReference type="Pfam" id="PF01261">
    <property type="entry name" value="AP_endonuc_2"/>
    <property type="match status" value="1"/>
</dbReference>
<dbReference type="EMBL" id="FNHF01000001">
    <property type="protein sequence ID" value="SDL87436.1"/>
    <property type="molecule type" value="Genomic_DNA"/>
</dbReference>
<dbReference type="OrthoDB" id="104997at2"/>
<evidence type="ECO:0000313" key="3">
    <source>
        <dbReference type="Proteomes" id="UP000182347"/>
    </source>
</evidence>
<dbReference type="GO" id="GO:0016853">
    <property type="term" value="F:isomerase activity"/>
    <property type="evidence" value="ECO:0007669"/>
    <property type="project" value="UniProtKB-KW"/>
</dbReference>
<dbReference type="InterPro" id="IPR050312">
    <property type="entry name" value="IolE/XylAMocC-like"/>
</dbReference>
<dbReference type="STRING" id="482461.SAMN05216244_1061"/>
<dbReference type="RefSeq" id="WP_074597775.1">
    <property type="nucleotide sequence ID" value="NZ_FNHF01000001.1"/>
</dbReference>
<evidence type="ECO:0000313" key="2">
    <source>
        <dbReference type="EMBL" id="SDL87436.1"/>
    </source>
</evidence>
<accession>A0A1G9NLF3</accession>
<dbReference type="SUPFAM" id="SSF51658">
    <property type="entry name" value="Xylose isomerase-like"/>
    <property type="match status" value="1"/>
</dbReference>
<gene>
    <name evidence="2" type="ORF">SAMN05216244_1061</name>
</gene>
<dbReference type="InterPro" id="IPR036237">
    <property type="entry name" value="Xyl_isomerase-like_sf"/>
</dbReference>
<sequence>MRFSVFTVMTPDLTPKQLIEHLVETGYDGVEWRYKETPEEFKREQPSYWRFNKCTLQPNTTDEELASLRKSTDEKRIEVVSVTPYLDVDDLQATEKVLQTAQKLGASTIRIGVPRYDRTETYQELFKKAVQYVKEVEGMCKQYKVKGLVETHHQTITPSASLAYQLVCHFDPSHIGVLYDPGNMVHEGFENYRMGLELLGDYLAHVHVKNASWQIGQKYPDGSIGWEVQWAQLEHGVVDWKQVLTDLKAVGYDGYVGFEDFSGVFPTREALSHNINRIKQLLTEI</sequence>
<dbReference type="PANTHER" id="PTHR12110">
    <property type="entry name" value="HYDROXYPYRUVATE ISOMERASE"/>
    <property type="match status" value="1"/>
</dbReference>
<name>A0A1G9NLF3_9BACI</name>
<dbReference type="Gene3D" id="3.20.20.150">
    <property type="entry name" value="Divalent-metal-dependent TIM barrel enzymes"/>
    <property type="match status" value="1"/>
</dbReference>
<protein>
    <submittedName>
        <fullName evidence="2">Sugar phosphate isomerase/epimerase</fullName>
    </submittedName>
</protein>
<dbReference type="AlphaFoldDB" id="A0A1G9NLF3"/>
<keyword evidence="2" id="KW-0413">Isomerase</keyword>
<keyword evidence="3" id="KW-1185">Reference proteome</keyword>
<dbReference type="InterPro" id="IPR013022">
    <property type="entry name" value="Xyl_isomerase-like_TIM-brl"/>
</dbReference>
<organism evidence="2 3">
    <name type="scientific">Sediminibacillus halophilus</name>
    <dbReference type="NCBI Taxonomy" id="482461"/>
    <lineage>
        <taxon>Bacteria</taxon>
        <taxon>Bacillati</taxon>
        <taxon>Bacillota</taxon>
        <taxon>Bacilli</taxon>
        <taxon>Bacillales</taxon>
        <taxon>Bacillaceae</taxon>
        <taxon>Sediminibacillus</taxon>
    </lineage>
</organism>
<proteinExistence type="predicted"/>
<evidence type="ECO:0000259" key="1">
    <source>
        <dbReference type="Pfam" id="PF01261"/>
    </source>
</evidence>